<dbReference type="InterPro" id="IPR019570">
    <property type="entry name" value="Connexin_CCC"/>
</dbReference>
<evidence type="ECO:0000256" key="9">
    <source>
        <dbReference type="ARBA" id="ARBA00023136"/>
    </source>
</evidence>
<evidence type="ECO:0000313" key="17">
    <source>
        <dbReference type="Proteomes" id="UP000007303"/>
    </source>
</evidence>
<dbReference type="GO" id="GO:0007267">
    <property type="term" value="P:cell-cell signaling"/>
    <property type="evidence" value="ECO:0007669"/>
    <property type="project" value="TreeGrafter"/>
</dbReference>
<evidence type="ECO:0000259" key="14">
    <source>
        <dbReference type="SMART" id="SM00037"/>
    </source>
</evidence>
<feature type="domain" description="Connexin cysteine-rich" evidence="15">
    <location>
        <begin position="167"/>
        <end position="233"/>
    </location>
</feature>
<keyword evidence="7" id="KW-0965">Cell junction</keyword>
<comment type="similarity">
    <text evidence="10">Belongs to the connexin family.</text>
</comment>
<keyword evidence="11" id="KW-0175">Coiled coil</keyword>
<evidence type="ECO:0000256" key="12">
    <source>
        <dbReference type="SAM" id="MobiDB-lite"/>
    </source>
</evidence>
<feature type="coiled-coil region" evidence="11">
    <location>
        <begin position="111"/>
        <end position="145"/>
    </location>
</feature>
<dbReference type="HOGENOM" id="CLU_037388_1_1_1"/>
<evidence type="ECO:0000256" key="13">
    <source>
        <dbReference type="SAM" id="Phobius"/>
    </source>
</evidence>
<feature type="transmembrane region" description="Helical" evidence="13">
    <location>
        <begin position="211"/>
        <end position="231"/>
    </location>
</feature>
<dbReference type="PROSITE" id="PS00407">
    <property type="entry name" value="CONNEXINS_1"/>
    <property type="match status" value="1"/>
</dbReference>
<dbReference type="GO" id="GO:0005922">
    <property type="term" value="C:connexin complex"/>
    <property type="evidence" value="ECO:0007669"/>
    <property type="project" value="InterPro"/>
</dbReference>
<reference evidence="16" key="3">
    <citation type="submission" date="2025-09" db="UniProtKB">
        <authorList>
            <consortium name="Ensembl"/>
        </authorList>
    </citation>
    <scope>IDENTIFICATION</scope>
</reference>
<comment type="function">
    <text evidence="10">One gap junction consists of a cluster of closely packed pairs of transmembrane channels, the connexons, through which materials of low MW diffuse from one cell to a neighboring cell.</text>
</comment>
<evidence type="ECO:0000256" key="5">
    <source>
        <dbReference type="ARBA" id="ARBA00022692"/>
    </source>
</evidence>
<dbReference type="AlphaFoldDB" id="H3CJK9"/>
<evidence type="ECO:0000256" key="6">
    <source>
        <dbReference type="ARBA" id="ARBA00022868"/>
    </source>
</evidence>
<evidence type="ECO:0000313" key="16">
    <source>
        <dbReference type="Ensembl" id="ENSTNIP00000008438.1"/>
    </source>
</evidence>
<feature type="region of interest" description="Disordered" evidence="12">
    <location>
        <begin position="312"/>
        <end position="475"/>
    </location>
</feature>
<name>H3CJK9_TETNG</name>
<dbReference type="Ensembl" id="ENSTNIT00000008605.1">
    <property type="protein sequence ID" value="ENSTNIP00000008438.1"/>
    <property type="gene ID" value="ENSTNIG00000005726.1"/>
</dbReference>
<evidence type="ECO:0000259" key="15">
    <source>
        <dbReference type="SMART" id="SM01089"/>
    </source>
</evidence>
<reference evidence="16" key="2">
    <citation type="submission" date="2025-08" db="UniProtKB">
        <authorList>
            <consortium name="Ensembl"/>
        </authorList>
    </citation>
    <scope>IDENTIFICATION</scope>
</reference>
<dbReference type="PRINTS" id="PR00206">
    <property type="entry name" value="CONNEXIN"/>
</dbReference>
<feature type="compositionally biased region" description="Low complexity" evidence="12">
    <location>
        <begin position="456"/>
        <end position="468"/>
    </location>
</feature>
<dbReference type="GeneTree" id="ENSGT01150000286954"/>
<keyword evidence="5 10" id="KW-0812">Transmembrane</keyword>
<dbReference type="OMA" id="MFMQAIA"/>
<evidence type="ECO:0000256" key="7">
    <source>
        <dbReference type="ARBA" id="ARBA00022949"/>
    </source>
</evidence>
<dbReference type="Pfam" id="PF00029">
    <property type="entry name" value="Connexin"/>
    <property type="match status" value="1"/>
</dbReference>
<keyword evidence="8 13" id="KW-1133">Transmembrane helix</keyword>
<dbReference type="InParanoid" id="H3CJK9"/>
<organism evidence="16 17">
    <name type="scientific">Tetraodon nigroviridis</name>
    <name type="common">Spotted green pufferfish</name>
    <name type="synonym">Chelonodon nigroviridis</name>
    <dbReference type="NCBI Taxonomy" id="99883"/>
    <lineage>
        <taxon>Eukaryota</taxon>
        <taxon>Metazoa</taxon>
        <taxon>Chordata</taxon>
        <taxon>Craniata</taxon>
        <taxon>Vertebrata</taxon>
        <taxon>Euteleostomi</taxon>
        <taxon>Actinopterygii</taxon>
        <taxon>Neopterygii</taxon>
        <taxon>Teleostei</taxon>
        <taxon>Neoteleostei</taxon>
        <taxon>Acanthomorphata</taxon>
        <taxon>Eupercaria</taxon>
        <taxon>Tetraodontiformes</taxon>
        <taxon>Tetradontoidea</taxon>
        <taxon>Tetraodontidae</taxon>
        <taxon>Tetraodon</taxon>
    </lineage>
</organism>
<evidence type="ECO:0000256" key="10">
    <source>
        <dbReference type="RuleBase" id="RU000630"/>
    </source>
</evidence>
<feature type="compositionally biased region" description="Basic and acidic residues" evidence="12">
    <location>
        <begin position="319"/>
        <end position="329"/>
    </location>
</feature>
<dbReference type="InterPro" id="IPR017990">
    <property type="entry name" value="Connexin_CS"/>
</dbReference>
<evidence type="ECO:0000256" key="3">
    <source>
        <dbReference type="ARBA" id="ARBA00011455"/>
    </source>
</evidence>
<evidence type="ECO:0000256" key="2">
    <source>
        <dbReference type="ARBA" id="ARBA00004651"/>
    </source>
</evidence>
<keyword evidence="9 13" id="KW-0472">Membrane</keyword>
<evidence type="ECO:0000256" key="11">
    <source>
        <dbReference type="SAM" id="Coils"/>
    </source>
</evidence>
<feature type="domain" description="Connexin N-terminal" evidence="14">
    <location>
        <begin position="43"/>
        <end position="76"/>
    </location>
</feature>
<dbReference type="InterPro" id="IPR038359">
    <property type="entry name" value="Connexin_N_sf"/>
</dbReference>
<dbReference type="Gene3D" id="1.20.1440.80">
    <property type="entry name" value="Gap junction channel protein cysteine-rich domain"/>
    <property type="match status" value="1"/>
</dbReference>
<dbReference type="InterPro" id="IPR000500">
    <property type="entry name" value="Connexin"/>
</dbReference>
<keyword evidence="17" id="KW-1185">Reference proteome</keyword>
<dbReference type="FunCoup" id="H3CJK9">
    <property type="interactions" value="249"/>
</dbReference>
<evidence type="ECO:0000256" key="1">
    <source>
        <dbReference type="ARBA" id="ARBA00004610"/>
    </source>
</evidence>
<dbReference type="SMART" id="SM01089">
    <property type="entry name" value="Connexin_CCC"/>
    <property type="match status" value="1"/>
</dbReference>
<keyword evidence="6 10" id="KW-0303">Gap junction</keyword>
<reference evidence="17" key="1">
    <citation type="journal article" date="2004" name="Nature">
        <title>Genome duplication in the teleost fish Tetraodon nigroviridis reveals the early vertebrate proto-karyotype.</title>
        <authorList>
            <person name="Jaillon O."/>
            <person name="Aury J.-M."/>
            <person name="Brunet F."/>
            <person name="Petit J.-L."/>
            <person name="Stange-Thomann N."/>
            <person name="Mauceli E."/>
            <person name="Bouneau L."/>
            <person name="Fischer C."/>
            <person name="Ozouf-Costaz C."/>
            <person name="Bernot A."/>
            <person name="Nicaud S."/>
            <person name="Jaffe D."/>
            <person name="Fisher S."/>
            <person name="Lutfalla G."/>
            <person name="Dossat C."/>
            <person name="Segurens B."/>
            <person name="Dasilva C."/>
            <person name="Salanoubat M."/>
            <person name="Levy M."/>
            <person name="Boudet N."/>
            <person name="Castellano S."/>
            <person name="Anthouard V."/>
            <person name="Jubin C."/>
            <person name="Castelli V."/>
            <person name="Katinka M."/>
            <person name="Vacherie B."/>
            <person name="Biemont C."/>
            <person name="Skalli Z."/>
            <person name="Cattolico L."/>
            <person name="Poulain J."/>
            <person name="De Berardinis V."/>
            <person name="Cruaud C."/>
            <person name="Duprat S."/>
            <person name="Brottier P."/>
            <person name="Coutanceau J.-P."/>
            <person name="Gouzy J."/>
            <person name="Parra G."/>
            <person name="Lardier G."/>
            <person name="Chapple C."/>
            <person name="McKernan K.J."/>
            <person name="McEwan P."/>
            <person name="Bosak S."/>
            <person name="Kellis M."/>
            <person name="Volff J.-N."/>
            <person name="Guigo R."/>
            <person name="Zody M.C."/>
            <person name="Mesirov J."/>
            <person name="Lindblad-Toh K."/>
            <person name="Birren B."/>
            <person name="Nusbaum C."/>
            <person name="Kahn D."/>
            <person name="Robinson-Rechavi M."/>
            <person name="Laudet V."/>
            <person name="Schachter V."/>
            <person name="Quetier F."/>
            <person name="Saurin W."/>
            <person name="Scarpelli C."/>
            <person name="Wincker P."/>
            <person name="Lander E.S."/>
            <person name="Weissenbach J."/>
            <person name="Roest Crollius H."/>
        </authorList>
    </citation>
    <scope>NUCLEOTIDE SEQUENCE [LARGE SCALE GENOMIC DNA]</scope>
</reference>
<dbReference type="InterPro" id="IPR013092">
    <property type="entry name" value="Connexin_N"/>
</dbReference>
<evidence type="ECO:0000256" key="4">
    <source>
        <dbReference type="ARBA" id="ARBA00022475"/>
    </source>
</evidence>
<sequence>MGDWNFLGGILEEVHIHSTMVGKIWLTILFIFRMLVLGVAAEDVWNDEQSDFICNTEQPGCRNVCYDQAFPISLIRYWVLQVIFVSSPSLVYMGHAIYQLRALEKERHCKKVALRREMEAVDAELVEARKRIEKEMRQLEQGKLNKAPLRGSLLCTYVAHIVTRSVVEVSFMMGQYILYGHRLKPLYKCEREPCPNVVDCFVSRPTEKTVFMMFMQAIACISLFLSLLEIIHLGFKKKKGILDFYPHLKEDPDEYYISKSKKNSVVHQVCAGTSVAGKTTIPTAPCGYTLLLEKQGNGPTYPLLNASSAFVPIQGDPGTKSDRHKDAKEAVPSPTEQNSNSNNTSSETHSLPADKQEEPEGPPVTPEYPTLPVADASSCPTLSKSRRVSPPWNCSTLPEGNGSDSGGLLPPRARMLSRSDSKKPGRPQSPDSAGEMSSASRHSRESNSPAASPLNRRVSAASSAGSRRAPTDLQI</sequence>
<dbReference type="PANTHER" id="PTHR11984:SF60">
    <property type="entry name" value="GAP JUNCTION ALPHA-9 PROTEIN"/>
    <property type="match status" value="1"/>
</dbReference>
<accession>H3CJK9</accession>
<dbReference type="PANTHER" id="PTHR11984">
    <property type="entry name" value="CONNEXIN"/>
    <property type="match status" value="1"/>
</dbReference>
<dbReference type="PROSITE" id="PS00408">
    <property type="entry name" value="CONNEXINS_2"/>
    <property type="match status" value="1"/>
</dbReference>
<dbReference type="GO" id="GO:0005243">
    <property type="term" value="F:gap junction channel activity"/>
    <property type="evidence" value="ECO:0007669"/>
    <property type="project" value="TreeGrafter"/>
</dbReference>
<dbReference type="FunFam" id="1.20.1440.80:FF:000001">
    <property type="entry name" value="Gap junction alpha-1"/>
    <property type="match status" value="1"/>
</dbReference>
<keyword evidence="4" id="KW-1003">Cell membrane</keyword>
<dbReference type="SMART" id="SM00037">
    <property type="entry name" value="CNX"/>
    <property type="match status" value="1"/>
</dbReference>
<protein>
    <recommendedName>
        <fullName evidence="10">Gap junction protein</fullName>
    </recommendedName>
</protein>
<dbReference type="Proteomes" id="UP000007303">
    <property type="component" value="Unassembled WGS sequence"/>
</dbReference>
<feature type="transmembrane region" description="Helical" evidence="13">
    <location>
        <begin position="24"/>
        <end position="41"/>
    </location>
</feature>
<evidence type="ECO:0000256" key="8">
    <source>
        <dbReference type="ARBA" id="ARBA00022989"/>
    </source>
</evidence>
<proteinExistence type="inferred from homology"/>
<comment type="subunit">
    <text evidence="3 10">A connexon is composed of a hexamer of connexins.</text>
</comment>
<comment type="subcellular location">
    <subcellularLocation>
        <location evidence="1">Cell junction</location>
        <location evidence="1">Gap junction</location>
    </subcellularLocation>
    <subcellularLocation>
        <location evidence="2 10">Cell membrane</location>
        <topology evidence="2 10">Multi-pass membrane protein</topology>
    </subcellularLocation>
</comment>